<dbReference type="Gene3D" id="3.40.190.150">
    <property type="entry name" value="Bordetella uptake gene, domain 1"/>
    <property type="match status" value="1"/>
</dbReference>
<evidence type="ECO:0000313" key="3">
    <source>
        <dbReference type="Proteomes" id="UP000255165"/>
    </source>
</evidence>
<dbReference type="EMBL" id="QKWJ01000059">
    <property type="protein sequence ID" value="RDK06614.1"/>
    <property type="molecule type" value="Genomic_DNA"/>
</dbReference>
<comment type="similarity">
    <text evidence="1">Belongs to the UPF0065 (bug) family.</text>
</comment>
<organism evidence="2 3">
    <name type="scientific">Cupriavidus lacunae</name>
    <dbReference type="NCBI Taxonomy" id="2666307"/>
    <lineage>
        <taxon>Bacteria</taxon>
        <taxon>Pseudomonadati</taxon>
        <taxon>Pseudomonadota</taxon>
        <taxon>Betaproteobacteria</taxon>
        <taxon>Burkholderiales</taxon>
        <taxon>Burkholderiaceae</taxon>
        <taxon>Cupriavidus</taxon>
    </lineage>
</organism>
<evidence type="ECO:0000313" key="2">
    <source>
        <dbReference type="EMBL" id="RDK06614.1"/>
    </source>
</evidence>
<protein>
    <submittedName>
        <fullName evidence="2">Uncharacterized protein</fullName>
    </submittedName>
</protein>
<dbReference type="AlphaFoldDB" id="A0A370NLZ2"/>
<dbReference type="Gene3D" id="3.40.190.10">
    <property type="entry name" value="Periplasmic binding protein-like II"/>
    <property type="match status" value="1"/>
</dbReference>
<keyword evidence="3" id="KW-1185">Reference proteome</keyword>
<dbReference type="InterPro" id="IPR042100">
    <property type="entry name" value="Bug_dom1"/>
</dbReference>
<gene>
    <name evidence="2" type="ORF">DN412_30620</name>
</gene>
<reference evidence="3" key="1">
    <citation type="submission" date="2018-06" db="EMBL/GenBank/DDBJ databases">
        <authorList>
            <person name="Feng T."/>
            <person name="Jeon C.O."/>
        </authorList>
    </citation>
    <scope>NUCLEOTIDE SEQUENCE [LARGE SCALE GENOMIC DNA]</scope>
    <source>
        <strain evidence="3">S23</strain>
    </source>
</reference>
<accession>A0A370NLZ2</accession>
<evidence type="ECO:0000256" key="1">
    <source>
        <dbReference type="ARBA" id="ARBA00006987"/>
    </source>
</evidence>
<dbReference type="InterPro" id="IPR005064">
    <property type="entry name" value="BUG"/>
</dbReference>
<dbReference type="Pfam" id="PF03401">
    <property type="entry name" value="TctC"/>
    <property type="match status" value="1"/>
</dbReference>
<proteinExistence type="inferred from homology"/>
<dbReference type="RefSeq" id="WP_115215020.1">
    <property type="nucleotide sequence ID" value="NZ_QKWJ01000059.1"/>
</dbReference>
<sequence length="116" mass="12522">MPVSDFGNAGLALDLVKELEHRKHPRRGLDQALVSRGGSHGCLQMESMLASAHPVCSGVPHWSMKTGSKQRSKVAPEIPTLHEMGVVGFDATSWFGFFVPAGTPKEIGRARAQCQN</sequence>
<comment type="caution">
    <text evidence="2">The sequence shown here is derived from an EMBL/GenBank/DDBJ whole genome shotgun (WGS) entry which is preliminary data.</text>
</comment>
<dbReference type="Proteomes" id="UP000255165">
    <property type="component" value="Unassembled WGS sequence"/>
</dbReference>
<name>A0A370NLZ2_9BURK</name>